<dbReference type="AlphaFoldDB" id="A0A4R6Y097"/>
<evidence type="ECO:0000313" key="4">
    <source>
        <dbReference type="Proteomes" id="UP000295724"/>
    </source>
</evidence>
<dbReference type="OrthoDB" id="783596at2"/>
<dbReference type="InterPro" id="IPR051781">
    <property type="entry name" value="Metallo-dep_Hydrolase"/>
</dbReference>
<dbReference type="RefSeq" id="WP_099018971.1">
    <property type="nucleotide sequence ID" value="NZ_NIHB01000002.1"/>
</dbReference>
<dbReference type="EMBL" id="SNZB01000002">
    <property type="protein sequence ID" value="TDR22318.1"/>
    <property type="molecule type" value="Genomic_DNA"/>
</dbReference>
<dbReference type="SUPFAM" id="SSF51338">
    <property type="entry name" value="Composite domain of metallo-dependent hydrolases"/>
    <property type="match status" value="1"/>
</dbReference>
<dbReference type="InterPro" id="IPR011059">
    <property type="entry name" value="Metal-dep_hydrolase_composite"/>
</dbReference>
<organism evidence="3 4">
    <name type="scientific">Marinicella litoralis</name>
    <dbReference type="NCBI Taxonomy" id="644220"/>
    <lineage>
        <taxon>Bacteria</taxon>
        <taxon>Pseudomonadati</taxon>
        <taxon>Pseudomonadota</taxon>
        <taxon>Gammaproteobacteria</taxon>
        <taxon>Lysobacterales</taxon>
        <taxon>Marinicellaceae</taxon>
        <taxon>Marinicella</taxon>
    </lineage>
</organism>
<name>A0A4R6Y097_9GAMM</name>
<proteinExistence type="predicted"/>
<feature type="domain" description="Amidohydrolase-related" evidence="2">
    <location>
        <begin position="262"/>
        <end position="399"/>
    </location>
</feature>
<gene>
    <name evidence="3" type="ORF">C8D91_0798</name>
</gene>
<dbReference type="InterPro" id="IPR006680">
    <property type="entry name" value="Amidohydro-rel"/>
</dbReference>
<dbReference type="Gene3D" id="3.20.20.140">
    <property type="entry name" value="Metal-dependent hydrolases"/>
    <property type="match status" value="1"/>
</dbReference>
<dbReference type="SUPFAM" id="SSF51556">
    <property type="entry name" value="Metallo-dependent hydrolases"/>
    <property type="match status" value="1"/>
</dbReference>
<comment type="caution">
    <text evidence="3">The sequence shown here is derived from an EMBL/GenBank/DDBJ whole genome shotgun (WGS) entry which is preliminary data.</text>
</comment>
<keyword evidence="3" id="KW-0378">Hydrolase</keyword>
<reference evidence="3 4" key="1">
    <citation type="submission" date="2019-03" db="EMBL/GenBank/DDBJ databases">
        <title>Genomic Encyclopedia of Type Strains, Phase IV (KMG-IV): sequencing the most valuable type-strain genomes for metagenomic binning, comparative biology and taxonomic classification.</title>
        <authorList>
            <person name="Goeker M."/>
        </authorList>
    </citation>
    <scope>NUCLEOTIDE SEQUENCE [LARGE SCALE GENOMIC DNA]</scope>
    <source>
        <strain evidence="3 4">DSM 25488</strain>
    </source>
</reference>
<accession>A0A4R6Y097</accession>
<dbReference type="InterPro" id="IPR032466">
    <property type="entry name" value="Metal_Hydrolase"/>
</dbReference>
<feature type="signal peptide" evidence="1">
    <location>
        <begin position="1"/>
        <end position="18"/>
    </location>
</feature>
<evidence type="ECO:0000259" key="2">
    <source>
        <dbReference type="Pfam" id="PF01979"/>
    </source>
</evidence>
<dbReference type="Pfam" id="PF01979">
    <property type="entry name" value="Amidohydro_1"/>
    <property type="match status" value="1"/>
</dbReference>
<evidence type="ECO:0000256" key="1">
    <source>
        <dbReference type="SAM" id="SignalP"/>
    </source>
</evidence>
<dbReference type="Proteomes" id="UP000295724">
    <property type="component" value="Unassembled WGS sequence"/>
</dbReference>
<dbReference type="PANTHER" id="PTHR43135:SF3">
    <property type="entry name" value="ALPHA-D-RIBOSE 1-METHYLPHOSPHONATE 5-TRIPHOSPHATE DIPHOSPHATASE"/>
    <property type="match status" value="1"/>
</dbReference>
<sequence length="421" mass="45774">MIKMITTTLMLCSLSASALTPAPNDSAPVDKVFINANIHVGNGEVLQNAQFAVADGKITRAGYYKIPYTGDEIDLKGAHIYPGFILTNTNLGLTEVDSVKATLDTAETGQINANVRSLVAYNTDSERIPTMRFNGILLAQTTPAGGLVSGNSSVVQLDAWNWEDAAVKVDDALHINWPAEWAKRFDFSTFTMQLKQDEKYAEKVDQIKALFNDAMASSGSNNLKLNAVKPVFKGEKKVYIHSNNPKSIIESINYFQSIGVKDLVLVTGQAAEKVIEFIKGSGVSVVLQSVHTLPQLSDDSVDTTYALPVKLVNAGILTAISYPGSMSSRNLAFTAGNTVSYGNTPEQALSMITLNPAKILGIDQTYGSLEPGKSATFFISEGDALDMRTNVIKSAYIDGREIELNTRQQALYQRYKEKYSQ</sequence>
<evidence type="ECO:0000313" key="3">
    <source>
        <dbReference type="EMBL" id="TDR22318.1"/>
    </source>
</evidence>
<feature type="chain" id="PRO_5020578612" evidence="1">
    <location>
        <begin position="19"/>
        <end position="421"/>
    </location>
</feature>
<dbReference type="GO" id="GO:0016810">
    <property type="term" value="F:hydrolase activity, acting on carbon-nitrogen (but not peptide) bonds"/>
    <property type="evidence" value="ECO:0007669"/>
    <property type="project" value="InterPro"/>
</dbReference>
<keyword evidence="4" id="KW-1185">Reference proteome</keyword>
<keyword evidence="1" id="KW-0732">Signal</keyword>
<protein>
    <submittedName>
        <fullName evidence="3">Imidazolonepropionase-like amidohydrolase</fullName>
    </submittedName>
</protein>
<dbReference type="PANTHER" id="PTHR43135">
    <property type="entry name" value="ALPHA-D-RIBOSE 1-METHYLPHOSPHONATE 5-TRIPHOSPHATE DIPHOSPHATASE"/>
    <property type="match status" value="1"/>
</dbReference>